<dbReference type="SUPFAM" id="SSF54909">
    <property type="entry name" value="Dimeric alpha+beta barrel"/>
    <property type="match status" value="1"/>
</dbReference>
<dbReference type="PANTHER" id="PTHR30154:SF53">
    <property type="entry name" value="HTH-TYPE TRANSCRIPTIONAL REGULATOR LRPC"/>
    <property type="match status" value="1"/>
</dbReference>
<dbReference type="PROSITE" id="PS50956">
    <property type="entry name" value="HTH_ASNC_2"/>
    <property type="match status" value="1"/>
</dbReference>
<dbReference type="InterPro" id="IPR019888">
    <property type="entry name" value="Tscrpt_reg_AsnC-like"/>
</dbReference>
<dbReference type="GO" id="GO:0043200">
    <property type="term" value="P:response to amino acid"/>
    <property type="evidence" value="ECO:0007669"/>
    <property type="project" value="TreeGrafter"/>
</dbReference>
<dbReference type="InterPro" id="IPR011991">
    <property type="entry name" value="ArsR-like_HTH"/>
</dbReference>
<comment type="caution">
    <text evidence="5">The sequence shown here is derived from an EMBL/GenBank/DDBJ whole genome shotgun (WGS) entry which is preliminary data.</text>
</comment>
<keyword evidence="1" id="KW-0805">Transcription regulation</keyword>
<evidence type="ECO:0000259" key="4">
    <source>
        <dbReference type="PROSITE" id="PS50956"/>
    </source>
</evidence>
<dbReference type="GO" id="GO:0043565">
    <property type="term" value="F:sequence-specific DNA binding"/>
    <property type="evidence" value="ECO:0007669"/>
    <property type="project" value="InterPro"/>
</dbReference>
<evidence type="ECO:0000313" key="5">
    <source>
        <dbReference type="EMBL" id="PNU00897.1"/>
    </source>
</evidence>
<dbReference type="Gene3D" id="1.10.10.10">
    <property type="entry name" value="Winged helix-like DNA-binding domain superfamily/Winged helix DNA-binding domain"/>
    <property type="match status" value="1"/>
</dbReference>
<dbReference type="KEGG" id="cthd:CDO33_19335"/>
<gene>
    <name evidence="5" type="ORF">CDQ84_03970</name>
</gene>
<name>A0A2K2FJL6_9CLOT</name>
<dbReference type="Gene3D" id="3.30.70.920">
    <property type="match status" value="1"/>
</dbReference>
<dbReference type="Proteomes" id="UP000236151">
    <property type="component" value="Unassembled WGS sequence"/>
</dbReference>
<dbReference type="InterPro" id="IPR036390">
    <property type="entry name" value="WH_DNA-bd_sf"/>
</dbReference>
<evidence type="ECO:0000313" key="6">
    <source>
        <dbReference type="Proteomes" id="UP000236151"/>
    </source>
</evidence>
<dbReference type="SUPFAM" id="SSF46785">
    <property type="entry name" value="Winged helix' DNA-binding domain"/>
    <property type="match status" value="1"/>
</dbReference>
<sequence length="150" mass="16768">MDEIDMKLISLLQSNARAPVKQLAKELFLSAPAVSARIERLEKMKVITGYTATVDYGKLGYHITAFINLKLPPGEKEVFYPFIRKCTNVIECSYITGNYSMLVKAVFPSTAELDAFVGELQQFGHTQTQIVFSTPVPPRGVNAIKRESHE</sequence>
<proteinExistence type="predicted"/>
<evidence type="ECO:0000256" key="2">
    <source>
        <dbReference type="ARBA" id="ARBA00023125"/>
    </source>
</evidence>
<feature type="domain" description="HTH asnC-type" evidence="4">
    <location>
        <begin position="1"/>
        <end position="62"/>
    </location>
</feature>
<keyword evidence="2" id="KW-0238">DNA-binding</keyword>
<evidence type="ECO:0000256" key="3">
    <source>
        <dbReference type="ARBA" id="ARBA00023163"/>
    </source>
</evidence>
<dbReference type="EMBL" id="NIOJ01000006">
    <property type="protein sequence ID" value="PNU00897.1"/>
    <property type="molecule type" value="Genomic_DNA"/>
</dbReference>
<dbReference type="SMART" id="SM00344">
    <property type="entry name" value="HTH_ASNC"/>
    <property type="match status" value="1"/>
</dbReference>
<dbReference type="OrthoDB" id="66249at2"/>
<dbReference type="CDD" id="cd00090">
    <property type="entry name" value="HTH_ARSR"/>
    <property type="match status" value="1"/>
</dbReference>
<accession>A0A2K2FJL6</accession>
<dbReference type="PRINTS" id="PR00033">
    <property type="entry name" value="HTHASNC"/>
</dbReference>
<evidence type="ECO:0000256" key="1">
    <source>
        <dbReference type="ARBA" id="ARBA00023015"/>
    </source>
</evidence>
<reference evidence="5 6" key="1">
    <citation type="submission" date="2017-06" db="EMBL/GenBank/DDBJ databases">
        <title>Investigating the central metabolism of Clostridium thermosuccinogenes.</title>
        <authorList>
            <person name="Koendjbiharie J.G."/>
            <person name="van Kranenburg R."/>
        </authorList>
    </citation>
    <scope>NUCLEOTIDE SEQUENCE [LARGE SCALE GENOMIC DNA]</scope>
    <source>
        <strain evidence="5 6">DSM 5806</strain>
    </source>
</reference>
<dbReference type="InterPro" id="IPR036388">
    <property type="entry name" value="WH-like_DNA-bd_sf"/>
</dbReference>
<protein>
    <submittedName>
        <fullName evidence="5">AsnC family transcriptional regulator</fullName>
    </submittedName>
</protein>
<dbReference type="PANTHER" id="PTHR30154">
    <property type="entry name" value="LEUCINE-RESPONSIVE REGULATORY PROTEIN"/>
    <property type="match status" value="1"/>
</dbReference>
<dbReference type="AlphaFoldDB" id="A0A2K2FJL6"/>
<dbReference type="RefSeq" id="WP_103080512.1">
    <property type="nucleotide sequence ID" value="NZ_CP021850.1"/>
</dbReference>
<dbReference type="Pfam" id="PF13404">
    <property type="entry name" value="HTH_AsnC-type"/>
    <property type="match status" value="1"/>
</dbReference>
<keyword evidence="3" id="KW-0804">Transcription</keyword>
<organism evidence="5 6">
    <name type="scientific">Clostridium thermosuccinogenes</name>
    <dbReference type="NCBI Taxonomy" id="84032"/>
    <lineage>
        <taxon>Bacteria</taxon>
        <taxon>Bacillati</taxon>
        <taxon>Bacillota</taxon>
        <taxon>Clostridia</taxon>
        <taxon>Eubacteriales</taxon>
        <taxon>Clostridiaceae</taxon>
        <taxon>Clostridium</taxon>
    </lineage>
</organism>
<keyword evidence="6" id="KW-1185">Reference proteome</keyword>
<dbReference type="InterPro" id="IPR019887">
    <property type="entry name" value="Tscrpt_reg_AsnC/Lrp_C"/>
</dbReference>
<dbReference type="InterPro" id="IPR000485">
    <property type="entry name" value="AsnC-type_HTH_dom"/>
</dbReference>
<dbReference type="Pfam" id="PF01037">
    <property type="entry name" value="AsnC_trans_reg"/>
    <property type="match status" value="1"/>
</dbReference>
<dbReference type="InterPro" id="IPR011008">
    <property type="entry name" value="Dimeric_a/b-barrel"/>
</dbReference>
<dbReference type="GO" id="GO:0005829">
    <property type="term" value="C:cytosol"/>
    <property type="evidence" value="ECO:0007669"/>
    <property type="project" value="TreeGrafter"/>
</dbReference>